<feature type="region of interest" description="Disordered" evidence="1">
    <location>
        <begin position="62"/>
        <end position="111"/>
    </location>
</feature>
<name>A0A9X4M574_9ACTN</name>
<keyword evidence="4" id="KW-1185">Reference proteome</keyword>
<organism evidence="3 4">
    <name type="scientific">Speluncibacter jeojiensis</name>
    <dbReference type="NCBI Taxonomy" id="2710754"/>
    <lineage>
        <taxon>Bacteria</taxon>
        <taxon>Bacillati</taxon>
        <taxon>Actinomycetota</taxon>
        <taxon>Actinomycetes</taxon>
        <taxon>Mycobacteriales</taxon>
        <taxon>Speluncibacteraceae</taxon>
        <taxon>Speluncibacter</taxon>
    </lineage>
</organism>
<protein>
    <submittedName>
        <fullName evidence="3">Uncharacterized protein</fullName>
    </submittedName>
</protein>
<evidence type="ECO:0000313" key="3">
    <source>
        <dbReference type="EMBL" id="MDG3014701.1"/>
    </source>
</evidence>
<gene>
    <name evidence="3" type="ORF">NVS88_09035</name>
</gene>
<dbReference type="RefSeq" id="WP_332519721.1">
    <property type="nucleotide sequence ID" value="NZ_JANRHA010000005.1"/>
</dbReference>
<dbReference type="AlphaFoldDB" id="A0A9X4M574"/>
<evidence type="ECO:0000256" key="2">
    <source>
        <dbReference type="SAM" id="Phobius"/>
    </source>
</evidence>
<dbReference type="Proteomes" id="UP001152755">
    <property type="component" value="Unassembled WGS sequence"/>
</dbReference>
<feature type="compositionally biased region" description="Basic and acidic residues" evidence="1">
    <location>
        <begin position="81"/>
        <end position="96"/>
    </location>
</feature>
<dbReference type="EMBL" id="JANRHA010000005">
    <property type="protein sequence ID" value="MDG3014701.1"/>
    <property type="molecule type" value="Genomic_DNA"/>
</dbReference>
<reference evidence="3" key="1">
    <citation type="submission" date="2022-08" db="EMBL/GenBank/DDBJ databases">
        <title>Genome analysis of Corynebacteriales strain.</title>
        <authorList>
            <person name="Lee S.D."/>
        </authorList>
    </citation>
    <scope>NUCLEOTIDE SEQUENCE</scope>
    <source>
        <strain evidence="3">D3-21</strain>
    </source>
</reference>
<keyword evidence="2" id="KW-0812">Transmembrane</keyword>
<proteinExistence type="predicted"/>
<keyword evidence="2" id="KW-1133">Transmembrane helix</keyword>
<sequence length="111" mass="12028">MQSATLLLAQGVLWHADFVDPNKDNPNGPEFGKASPIGLVLILLLLIGTFLLIRSMNRHLRKLPDKFERDNPEADQDADDGTDRRLSQPTGDHLEEQAPSGGAAPPHTPAG</sequence>
<keyword evidence="2" id="KW-0472">Membrane</keyword>
<feature type="transmembrane region" description="Helical" evidence="2">
    <location>
        <begin position="34"/>
        <end position="53"/>
    </location>
</feature>
<feature type="compositionally biased region" description="Basic and acidic residues" evidence="1">
    <location>
        <begin position="62"/>
        <end position="72"/>
    </location>
</feature>
<accession>A0A9X4M574</accession>
<comment type="caution">
    <text evidence="3">The sequence shown here is derived from an EMBL/GenBank/DDBJ whole genome shotgun (WGS) entry which is preliminary data.</text>
</comment>
<evidence type="ECO:0000313" key="4">
    <source>
        <dbReference type="Proteomes" id="UP001152755"/>
    </source>
</evidence>
<evidence type="ECO:0000256" key="1">
    <source>
        <dbReference type="SAM" id="MobiDB-lite"/>
    </source>
</evidence>